<keyword evidence="2" id="KW-0806">Transcription termination</keyword>
<dbReference type="OrthoDB" id="1111305at2759"/>
<reference evidence="4 5" key="1">
    <citation type="submission" date="2020-10" db="EMBL/GenBank/DDBJ databases">
        <title>The Coptis chinensis genome and diversification of protoberbering-type alkaloids.</title>
        <authorList>
            <person name="Wang B."/>
            <person name="Shu S."/>
            <person name="Song C."/>
            <person name="Liu Y."/>
        </authorList>
    </citation>
    <scope>NUCLEOTIDE SEQUENCE [LARGE SCALE GENOMIC DNA]</scope>
    <source>
        <strain evidence="4">HL-2020</strain>
        <tissue evidence="4">Leaf</tissue>
    </source>
</reference>
<evidence type="ECO:0000256" key="2">
    <source>
        <dbReference type="ARBA" id="ARBA00022472"/>
    </source>
</evidence>
<sequence>MGFYSRSTMFIHAIISRSGMTKTRWEEQWAFMCKLGFSHAECLSMFKKHPSSFVRSKENVHSRVKFFTVKQNFELSDIVKSPVILGLSLEKRIIPRCNVLDVLYSNGLIGSRNAGSLTTAWKLTEKEFIEKFVIKYQEVVLVIVSAYKSQNRLADFKEENGV</sequence>
<organism evidence="4 5">
    <name type="scientific">Coptis chinensis</name>
    <dbReference type="NCBI Taxonomy" id="261450"/>
    <lineage>
        <taxon>Eukaryota</taxon>
        <taxon>Viridiplantae</taxon>
        <taxon>Streptophyta</taxon>
        <taxon>Embryophyta</taxon>
        <taxon>Tracheophyta</taxon>
        <taxon>Spermatophyta</taxon>
        <taxon>Magnoliopsida</taxon>
        <taxon>Ranunculales</taxon>
        <taxon>Ranunculaceae</taxon>
        <taxon>Coptidoideae</taxon>
        <taxon>Coptis</taxon>
    </lineage>
</organism>
<name>A0A835I325_9MAGN</name>
<keyword evidence="2" id="KW-0804">Transcription</keyword>
<evidence type="ECO:0000313" key="4">
    <source>
        <dbReference type="EMBL" id="KAF9610381.1"/>
    </source>
</evidence>
<dbReference type="AlphaFoldDB" id="A0A835I325"/>
<dbReference type="Gene3D" id="1.25.70.10">
    <property type="entry name" value="Transcription termination factor 3, mitochondrial"/>
    <property type="match status" value="1"/>
</dbReference>
<gene>
    <name evidence="4" type="ORF">IFM89_022136</name>
</gene>
<dbReference type="PANTHER" id="PTHR13068:SF236">
    <property type="entry name" value="OS02G0749800 PROTEIN"/>
    <property type="match status" value="1"/>
</dbReference>
<dbReference type="InterPro" id="IPR038538">
    <property type="entry name" value="MTERF_sf"/>
</dbReference>
<comment type="similarity">
    <text evidence="1">Belongs to the mTERF family.</text>
</comment>
<keyword evidence="2" id="KW-0805">Transcription regulation</keyword>
<dbReference type="InterPro" id="IPR003690">
    <property type="entry name" value="MTERF"/>
</dbReference>
<dbReference type="GO" id="GO:0006353">
    <property type="term" value="P:DNA-templated transcription termination"/>
    <property type="evidence" value="ECO:0007669"/>
    <property type="project" value="UniProtKB-KW"/>
</dbReference>
<dbReference type="GO" id="GO:0003676">
    <property type="term" value="F:nucleic acid binding"/>
    <property type="evidence" value="ECO:0007669"/>
    <property type="project" value="InterPro"/>
</dbReference>
<dbReference type="Proteomes" id="UP000631114">
    <property type="component" value="Unassembled WGS sequence"/>
</dbReference>
<evidence type="ECO:0008006" key="6">
    <source>
        <dbReference type="Google" id="ProtNLM"/>
    </source>
</evidence>
<protein>
    <recommendedName>
        <fullName evidence="6">Mitochondrial transcription termination factor family protein</fullName>
    </recommendedName>
</protein>
<dbReference type="Pfam" id="PF02536">
    <property type="entry name" value="mTERF"/>
    <property type="match status" value="1"/>
</dbReference>
<evidence type="ECO:0000313" key="5">
    <source>
        <dbReference type="Proteomes" id="UP000631114"/>
    </source>
</evidence>
<dbReference type="EMBL" id="JADFTS010000004">
    <property type="protein sequence ID" value="KAF9610381.1"/>
    <property type="molecule type" value="Genomic_DNA"/>
</dbReference>
<evidence type="ECO:0000256" key="1">
    <source>
        <dbReference type="ARBA" id="ARBA00007692"/>
    </source>
</evidence>
<evidence type="ECO:0000256" key="3">
    <source>
        <dbReference type="ARBA" id="ARBA00022946"/>
    </source>
</evidence>
<dbReference type="PANTHER" id="PTHR13068">
    <property type="entry name" value="CGI-12 PROTEIN-RELATED"/>
    <property type="match status" value="1"/>
</dbReference>
<proteinExistence type="inferred from homology"/>
<keyword evidence="5" id="KW-1185">Reference proteome</keyword>
<keyword evidence="3" id="KW-0809">Transit peptide</keyword>
<dbReference type="SMART" id="SM00733">
    <property type="entry name" value="Mterf"/>
    <property type="match status" value="2"/>
</dbReference>
<accession>A0A835I325</accession>
<comment type="caution">
    <text evidence="4">The sequence shown here is derived from an EMBL/GenBank/DDBJ whole genome shotgun (WGS) entry which is preliminary data.</text>
</comment>